<name>A0A392S2X6_9FABA</name>
<dbReference type="AlphaFoldDB" id="A0A392S2X6"/>
<protein>
    <submittedName>
        <fullName evidence="1">Uncharacterized protein</fullName>
    </submittedName>
</protein>
<evidence type="ECO:0000313" key="1">
    <source>
        <dbReference type="EMBL" id="MCI43263.1"/>
    </source>
</evidence>
<comment type="caution">
    <text evidence="1">The sequence shown here is derived from an EMBL/GenBank/DDBJ whole genome shotgun (WGS) entry which is preliminary data.</text>
</comment>
<dbReference type="Proteomes" id="UP000265520">
    <property type="component" value="Unassembled WGS sequence"/>
</dbReference>
<sequence>MAPEIVEEGKYVADGRAWRGPCGTWRRQFEFVEEFVADDRAWRG</sequence>
<proteinExistence type="predicted"/>
<feature type="non-terminal residue" evidence="1">
    <location>
        <position position="44"/>
    </location>
</feature>
<dbReference type="EMBL" id="LXQA010314938">
    <property type="protein sequence ID" value="MCI43263.1"/>
    <property type="molecule type" value="Genomic_DNA"/>
</dbReference>
<accession>A0A392S2X6</accession>
<evidence type="ECO:0000313" key="2">
    <source>
        <dbReference type="Proteomes" id="UP000265520"/>
    </source>
</evidence>
<reference evidence="1 2" key="1">
    <citation type="journal article" date="2018" name="Front. Plant Sci.">
        <title>Red Clover (Trifolium pratense) and Zigzag Clover (T. medium) - A Picture of Genomic Similarities and Differences.</title>
        <authorList>
            <person name="Dluhosova J."/>
            <person name="Istvanek J."/>
            <person name="Nedelnik J."/>
            <person name="Repkova J."/>
        </authorList>
    </citation>
    <scope>NUCLEOTIDE SEQUENCE [LARGE SCALE GENOMIC DNA]</scope>
    <source>
        <strain evidence="2">cv. 10/8</strain>
        <tissue evidence="1">Leaf</tissue>
    </source>
</reference>
<keyword evidence="2" id="KW-1185">Reference proteome</keyword>
<organism evidence="1 2">
    <name type="scientific">Trifolium medium</name>
    <dbReference type="NCBI Taxonomy" id="97028"/>
    <lineage>
        <taxon>Eukaryota</taxon>
        <taxon>Viridiplantae</taxon>
        <taxon>Streptophyta</taxon>
        <taxon>Embryophyta</taxon>
        <taxon>Tracheophyta</taxon>
        <taxon>Spermatophyta</taxon>
        <taxon>Magnoliopsida</taxon>
        <taxon>eudicotyledons</taxon>
        <taxon>Gunneridae</taxon>
        <taxon>Pentapetalae</taxon>
        <taxon>rosids</taxon>
        <taxon>fabids</taxon>
        <taxon>Fabales</taxon>
        <taxon>Fabaceae</taxon>
        <taxon>Papilionoideae</taxon>
        <taxon>50 kb inversion clade</taxon>
        <taxon>NPAAA clade</taxon>
        <taxon>Hologalegina</taxon>
        <taxon>IRL clade</taxon>
        <taxon>Trifolieae</taxon>
        <taxon>Trifolium</taxon>
    </lineage>
</organism>